<protein>
    <submittedName>
        <fullName evidence="6">FAD-dependent oxidoreductase</fullName>
    </submittedName>
</protein>
<dbReference type="Proteomes" id="UP000265619">
    <property type="component" value="Unassembled WGS sequence"/>
</dbReference>
<evidence type="ECO:0000256" key="4">
    <source>
        <dbReference type="ARBA" id="ARBA00023002"/>
    </source>
</evidence>
<dbReference type="InterPro" id="IPR050315">
    <property type="entry name" value="FAD-oxidoreductase_2"/>
</dbReference>
<accession>A0A9X8CY46</accession>
<dbReference type="Pfam" id="PF00890">
    <property type="entry name" value="FAD_binding_2"/>
    <property type="match status" value="1"/>
</dbReference>
<dbReference type="PANTHER" id="PTHR43400:SF10">
    <property type="entry name" value="3-OXOSTEROID 1-DEHYDROGENASE"/>
    <property type="match status" value="1"/>
</dbReference>
<keyword evidence="3" id="KW-0274">FAD</keyword>
<evidence type="ECO:0000259" key="5">
    <source>
        <dbReference type="Pfam" id="PF00890"/>
    </source>
</evidence>
<dbReference type="Gene3D" id="3.50.50.60">
    <property type="entry name" value="FAD/NAD(P)-binding domain"/>
    <property type="match status" value="1"/>
</dbReference>
<gene>
    <name evidence="6" type="ORF">D3H34_32355</name>
</gene>
<evidence type="ECO:0000256" key="1">
    <source>
        <dbReference type="ARBA" id="ARBA00001974"/>
    </source>
</evidence>
<comment type="caution">
    <text evidence="6">The sequence shown here is derived from an EMBL/GenBank/DDBJ whole genome shotgun (WGS) entry which is preliminary data.</text>
</comment>
<organism evidence="6 7">
    <name type="scientific">Acidovorax cavernicola</name>
    <dbReference type="NCBI Taxonomy" id="1675792"/>
    <lineage>
        <taxon>Bacteria</taxon>
        <taxon>Pseudomonadati</taxon>
        <taxon>Pseudomonadota</taxon>
        <taxon>Betaproteobacteria</taxon>
        <taxon>Burkholderiales</taxon>
        <taxon>Comamonadaceae</taxon>
        <taxon>Acidovorax</taxon>
    </lineage>
</organism>
<reference evidence="6 7" key="1">
    <citation type="submission" date="2018-09" db="EMBL/GenBank/DDBJ databases">
        <title>Acidovorax cavernicola nov. sp. isolated from Gruta de las Maravillas (Aracena, Spain).</title>
        <authorList>
            <person name="Jurado V."/>
            <person name="Gutierrez-Patricio S."/>
            <person name="Gonzalez-Pimentel J.L."/>
            <person name="Miller A.Z."/>
            <person name="Laiz L."/>
            <person name="Saiz-Jimenez C."/>
        </authorList>
    </citation>
    <scope>NUCLEOTIDE SEQUENCE [LARGE SCALE GENOMIC DNA]</scope>
    <source>
        <strain evidence="6 7">1011MAR4D40.2</strain>
    </source>
</reference>
<dbReference type="InterPro" id="IPR003953">
    <property type="entry name" value="FAD-dep_OxRdtase_2_FAD-bd"/>
</dbReference>
<dbReference type="EMBL" id="QXMN01000190">
    <property type="protein sequence ID" value="RIX71101.1"/>
    <property type="molecule type" value="Genomic_DNA"/>
</dbReference>
<name>A0A9X8CY46_9BURK</name>
<feature type="domain" description="FAD-dependent oxidoreductase 2 FAD-binding" evidence="5">
    <location>
        <begin position="34"/>
        <end position="337"/>
    </location>
</feature>
<keyword evidence="4" id="KW-0560">Oxidoreductase</keyword>
<sequence>MRNARSGRLPKHLRKSHVQVLAVSNDPDIRTEYDVIVVGSGAAGLTAACVSALQGCSVLLLEQSAKVGGTTAISGGMVWIPNNHKMAGAGREDSLHAAREYLSALVQTGTPERLDAFLKYGDQAVRYLESHTALRLQPVVTYPDYYPDLPGATLGGRVLEPEPYDALALGKNFKRLQDPLPEFLLWDGMMISRQDLPHLRRAFKSMRSALYVARLLLRHAWQRMRAHRGSSLYLGNALAGRLFQSALDLRVDIRTSSSVLGLLRVDGAVVGAMVAQAGGVQQKIKARKGVILATGGLSHDAALRRNYVPAHAGHLSATLNSGTAPRGAQLAKAAGAAFSA</sequence>
<dbReference type="GO" id="GO:0016491">
    <property type="term" value="F:oxidoreductase activity"/>
    <property type="evidence" value="ECO:0007669"/>
    <property type="project" value="UniProtKB-KW"/>
</dbReference>
<dbReference type="SUPFAM" id="SSF51905">
    <property type="entry name" value="FAD/NAD(P)-binding domain"/>
    <property type="match status" value="1"/>
</dbReference>
<evidence type="ECO:0000313" key="7">
    <source>
        <dbReference type="Proteomes" id="UP000265619"/>
    </source>
</evidence>
<comment type="cofactor">
    <cofactor evidence="1">
        <name>FAD</name>
        <dbReference type="ChEBI" id="CHEBI:57692"/>
    </cofactor>
</comment>
<dbReference type="AlphaFoldDB" id="A0A9X8CY46"/>
<evidence type="ECO:0000313" key="6">
    <source>
        <dbReference type="EMBL" id="RIX71101.1"/>
    </source>
</evidence>
<feature type="non-terminal residue" evidence="6">
    <location>
        <position position="340"/>
    </location>
</feature>
<evidence type="ECO:0000256" key="2">
    <source>
        <dbReference type="ARBA" id="ARBA00022630"/>
    </source>
</evidence>
<keyword evidence="7" id="KW-1185">Reference proteome</keyword>
<dbReference type="PANTHER" id="PTHR43400">
    <property type="entry name" value="FUMARATE REDUCTASE"/>
    <property type="match status" value="1"/>
</dbReference>
<proteinExistence type="predicted"/>
<keyword evidence="2" id="KW-0285">Flavoprotein</keyword>
<evidence type="ECO:0000256" key="3">
    <source>
        <dbReference type="ARBA" id="ARBA00022827"/>
    </source>
</evidence>
<dbReference type="OrthoDB" id="9156953at2"/>
<dbReference type="InterPro" id="IPR036188">
    <property type="entry name" value="FAD/NAD-bd_sf"/>
</dbReference>